<keyword evidence="1" id="KW-0732">Signal</keyword>
<evidence type="ECO:0008006" key="3">
    <source>
        <dbReference type="Google" id="ProtNLM"/>
    </source>
</evidence>
<feature type="signal peptide" evidence="1">
    <location>
        <begin position="1"/>
        <end position="19"/>
    </location>
</feature>
<evidence type="ECO:0000313" key="2">
    <source>
        <dbReference type="EMBL" id="MXU88716.1"/>
    </source>
</evidence>
<name>A0A6B0UHQ2_IXORI</name>
<reference evidence="2" key="1">
    <citation type="submission" date="2019-12" db="EMBL/GenBank/DDBJ databases">
        <title>An insight into the sialome of adult female Ixodes ricinus ticks feeding for 6 days.</title>
        <authorList>
            <person name="Perner J."/>
            <person name="Ribeiro J.M.C."/>
        </authorList>
    </citation>
    <scope>NUCLEOTIDE SEQUENCE</scope>
    <source>
        <strain evidence="2">Semi-engorged</strain>
        <tissue evidence="2">Salivary glands</tissue>
    </source>
</reference>
<dbReference type="EMBL" id="GIFC01006633">
    <property type="protein sequence ID" value="MXU88716.1"/>
    <property type="molecule type" value="Transcribed_RNA"/>
</dbReference>
<organism evidence="2">
    <name type="scientific">Ixodes ricinus</name>
    <name type="common">Common tick</name>
    <name type="synonym">Acarus ricinus</name>
    <dbReference type="NCBI Taxonomy" id="34613"/>
    <lineage>
        <taxon>Eukaryota</taxon>
        <taxon>Metazoa</taxon>
        <taxon>Ecdysozoa</taxon>
        <taxon>Arthropoda</taxon>
        <taxon>Chelicerata</taxon>
        <taxon>Arachnida</taxon>
        <taxon>Acari</taxon>
        <taxon>Parasitiformes</taxon>
        <taxon>Ixodida</taxon>
        <taxon>Ixodoidea</taxon>
        <taxon>Ixodidae</taxon>
        <taxon>Ixodinae</taxon>
        <taxon>Ixodes</taxon>
    </lineage>
</organism>
<accession>A0A6B0UHQ2</accession>
<proteinExistence type="predicted"/>
<sequence>MRCSLTSCWSIMLSPFSSGSISSIAFIGWATSKQPPEPRDVYDCREGSSMLFSWTPRELLLFFFGGRAGGEPSSNCSGEAKSCRRPGLARKSSLPRLVKCVCL</sequence>
<feature type="chain" id="PRO_5025653363" description="Secreted protein" evidence="1">
    <location>
        <begin position="20"/>
        <end position="103"/>
    </location>
</feature>
<evidence type="ECO:0000256" key="1">
    <source>
        <dbReference type="SAM" id="SignalP"/>
    </source>
</evidence>
<dbReference type="AlphaFoldDB" id="A0A6B0UHQ2"/>
<protein>
    <recommendedName>
        <fullName evidence="3">Secreted protein</fullName>
    </recommendedName>
</protein>